<evidence type="ECO:0000256" key="2">
    <source>
        <dbReference type="ARBA" id="ARBA00022448"/>
    </source>
</evidence>
<evidence type="ECO:0000256" key="5">
    <source>
        <dbReference type="ARBA" id="ARBA00023136"/>
    </source>
</evidence>
<protein>
    <recommendedName>
        <fullName evidence="6">Major facilitator superfamily (MFS) profile domain-containing protein</fullName>
    </recommendedName>
</protein>
<feature type="domain" description="Major facilitator superfamily (MFS) profile" evidence="6">
    <location>
        <begin position="33"/>
        <end position="105"/>
    </location>
</feature>
<evidence type="ECO:0000313" key="7">
    <source>
        <dbReference type="EMBL" id="RIA78630.1"/>
    </source>
</evidence>
<dbReference type="AlphaFoldDB" id="A0A397RWA6"/>
<proteinExistence type="predicted"/>
<gene>
    <name evidence="7" type="ORF">C1645_842821</name>
</gene>
<dbReference type="InterPro" id="IPR005828">
    <property type="entry name" value="MFS_sugar_transport-like"/>
</dbReference>
<dbReference type="EMBL" id="QKYT01002551">
    <property type="protein sequence ID" value="RIA78630.1"/>
    <property type="molecule type" value="Genomic_DNA"/>
</dbReference>
<keyword evidence="3" id="KW-0812">Transmembrane</keyword>
<dbReference type="PANTHER" id="PTHR23511:SF34">
    <property type="entry name" value="SYNAPTIC VESICLE GLYCOPROTEIN 2"/>
    <property type="match status" value="1"/>
</dbReference>
<keyword evidence="4" id="KW-1133">Transmembrane helix</keyword>
<dbReference type="SUPFAM" id="SSF103473">
    <property type="entry name" value="MFS general substrate transporter"/>
    <property type="match status" value="1"/>
</dbReference>
<evidence type="ECO:0000256" key="4">
    <source>
        <dbReference type="ARBA" id="ARBA00022989"/>
    </source>
</evidence>
<keyword evidence="8" id="KW-1185">Reference proteome</keyword>
<dbReference type="GO" id="GO:0016020">
    <property type="term" value="C:membrane"/>
    <property type="evidence" value="ECO:0007669"/>
    <property type="project" value="UniProtKB-SubCell"/>
</dbReference>
<name>A0A397RWA6_9GLOM</name>
<reference evidence="7 8" key="1">
    <citation type="submission" date="2018-06" db="EMBL/GenBank/DDBJ databases">
        <title>Comparative genomics reveals the genomic features of Rhizophagus irregularis, R. cerebriforme, R. diaphanum and Gigaspora rosea, and their symbiotic lifestyle signature.</title>
        <authorList>
            <person name="Morin E."/>
            <person name="San Clemente H."/>
            <person name="Chen E.C.H."/>
            <person name="De La Providencia I."/>
            <person name="Hainaut M."/>
            <person name="Kuo A."/>
            <person name="Kohler A."/>
            <person name="Murat C."/>
            <person name="Tang N."/>
            <person name="Roy S."/>
            <person name="Loubradou J."/>
            <person name="Henrissat B."/>
            <person name="Grigoriev I.V."/>
            <person name="Corradi N."/>
            <person name="Roux C."/>
            <person name="Martin F.M."/>
        </authorList>
    </citation>
    <scope>NUCLEOTIDE SEQUENCE [LARGE SCALE GENOMIC DNA]</scope>
    <source>
        <strain evidence="7 8">DAOM 227022</strain>
    </source>
</reference>
<evidence type="ECO:0000256" key="1">
    <source>
        <dbReference type="ARBA" id="ARBA00004141"/>
    </source>
</evidence>
<dbReference type="Gene3D" id="1.20.1250.20">
    <property type="entry name" value="MFS general substrate transporter like domains"/>
    <property type="match status" value="1"/>
</dbReference>
<dbReference type="InterPro" id="IPR036259">
    <property type="entry name" value="MFS_trans_sf"/>
</dbReference>
<keyword evidence="5" id="KW-0472">Membrane</keyword>
<dbReference type="Pfam" id="PF00083">
    <property type="entry name" value="Sugar_tr"/>
    <property type="match status" value="1"/>
</dbReference>
<sequence>MSSSDRVTIDVDKRRAALKEIDDAKFGWYHIRACLVAGTGFFMDAYDLFAINFASTMIGYVYYGGKTPANIDLGLKVSGSIGTLTGQLLFGYLADRLGRKRVNIE</sequence>
<comment type="subcellular location">
    <subcellularLocation>
        <location evidence="1">Membrane</location>
        <topology evidence="1">Multi-pass membrane protein</topology>
    </subcellularLocation>
</comment>
<accession>A0A397RWA6</accession>
<dbReference type="Proteomes" id="UP000265703">
    <property type="component" value="Unassembled WGS sequence"/>
</dbReference>
<dbReference type="OrthoDB" id="433512at2759"/>
<dbReference type="STRING" id="658196.A0A397RWA6"/>
<comment type="caution">
    <text evidence="7">The sequence shown here is derived from an EMBL/GenBank/DDBJ whole genome shotgun (WGS) entry which is preliminary data.</text>
</comment>
<evidence type="ECO:0000313" key="8">
    <source>
        <dbReference type="Proteomes" id="UP000265703"/>
    </source>
</evidence>
<keyword evidence="2" id="KW-0813">Transport</keyword>
<dbReference type="InterPro" id="IPR020846">
    <property type="entry name" value="MFS_dom"/>
</dbReference>
<evidence type="ECO:0000259" key="6">
    <source>
        <dbReference type="PROSITE" id="PS50850"/>
    </source>
</evidence>
<dbReference type="PANTHER" id="PTHR23511">
    <property type="entry name" value="SYNAPTIC VESICLE GLYCOPROTEIN 2"/>
    <property type="match status" value="1"/>
</dbReference>
<dbReference type="GO" id="GO:0022857">
    <property type="term" value="F:transmembrane transporter activity"/>
    <property type="evidence" value="ECO:0007669"/>
    <property type="project" value="InterPro"/>
</dbReference>
<dbReference type="PROSITE" id="PS50850">
    <property type="entry name" value="MFS"/>
    <property type="match status" value="1"/>
</dbReference>
<evidence type="ECO:0000256" key="3">
    <source>
        <dbReference type="ARBA" id="ARBA00022692"/>
    </source>
</evidence>
<organism evidence="7 8">
    <name type="scientific">Glomus cerebriforme</name>
    <dbReference type="NCBI Taxonomy" id="658196"/>
    <lineage>
        <taxon>Eukaryota</taxon>
        <taxon>Fungi</taxon>
        <taxon>Fungi incertae sedis</taxon>
        <taxon>Mucoromycota</taxon>
        <taxon>Glomeromycotina</taxon>
        <taxon>Glomeromycetes</taxon>
        <taxon>Glomerales</taxon>
        <taxon>Glomeraceae</taxon>
        <taxon>Glomus</taxon>
    </lineage>
</organism>